<keyword evidence="3 10" id="KW-0808">Transferase</keyword>
<dbReference type="RefSeq" id="WP_163459590.1">
    <property type="nucleotide sequence ID" value="NZ_JAAGOH010000039.1"/>
</dbReference>
<dbReference type="EMBL" id="JAAGOH010000039">
    <property type="protein sequence ID" value="NDY93555.1"/>
    <property type="molecule type" value="Genomic_DNA"/>
</dbReference>
<gene>
    <name evidence="10" type="ORF">G3A44_20400</name>
</gene>
<evidence type="ECO:0000256" key="3">
    <source>
        <dbReference type="ARBA" id="ARBA00022679"/>
    </source>
</evidence>
<dbReference type="PRINTS" id="PR00478">
    <property type="entry name" value="PHRIBLKINASE"/>
</dbReference>
<evidence type="ECO:0000256" key="5">
    <source>
        <dbReference type="ARBA" id="ARBA00022777"/>
    </source>
</evidence>
<feature type="domain" description="Phosphoribulokinase/uridine kinase" evidence="9">
    <location>
        <begin position="7"/>
        <end position="215"/>
    </location>
</feature>
<evidence type="ECO:0000313" key="11">
    <source>
        <dbReference type="Proteomes" id="UP000484255"/>
    </source>
</evidence>
<comment type="catalytic activity">
    <reaction evidence="7 8">
        <text>D-ribulose 5-phosphate + ATP = D-ribulose 1,5-bisphosphate + ADP + H(+)</text>
        <dbReference type="Rhea" id="RHEA:19365"/>
        <dbReference type="ChEBI" id="CHEBI:15378"/>
        <dbReference type="ChEBI" id="CHEBI:30616"/>
        <dbReference type="ChEBI" id="CHEBI:57870"/>
        <dbReference type="ChEBI" id="CHEBI:58121"/>
        <dbReference type="ChEBI" id="CHEBI:456216"/>
        <dbReference type="EC" id="2.7.1.19"/>
    </reaction>
</comment>
<keyword evidence="11" id="KW-1185">Reference proteome</keyword>
<dbReference type="PROSITE" id="PS00567">
    <property type="entry name" value="PHOSPHORIBULOKINASE"/>
    <property type="match status" value="1"/>
</dbReference>
<evidence type="ECO:0000256" key="4">
    <source>
        <dbReference type="ARBA" id="ARBA00022741"/>
    </source>
</evidence>
<dbReference type="GO" id="GO:0005975">
    <property type="term" value="P:carbohydrate metabolic process"/>
    <property type="evidence" value="ECO:0007669"/>
    <property type="project" value="InterPro"/>
</dbReference>
<dbReference type="Proteomes" id="UP000484255">
    <property type="component" value="Unassembled WGS sequence"/>
</dbReference>
<comment type="caution">
    <text evidence="10">The sequence shown here is derived from an EMBL/GenBank/DDBJ whole genome shotgun (WGS) entry which is preliminary data.</text>
</comment>
<dbReference type="EC" id="2.7.1.19" evidence="2 8"/>
<dbReference type="Pfam" id="PF00485">
    <property type="entry name" value="PRK"/>
    <property type="match status" value="1"/>
</dbReference>
<name>A0A7C9PJI0_9BURK</name>
<dbReference type="InterPro" id="IPR006082">
    <property type="entry name" value="PRK"/>
</dbReference>
<comment type="similarity">
    <text evidence="1 8">Belongs to the phosphoribulokinase family.</text>
</comment>
<keyword evidence="4" id="KW-0547">Nucleotide-binding</keyword>
<evidence type="ECO:0000256" key="1">
    <source>
        <dbReference type="ARBA" id="ARBA00009719"/>
    </source>
</evidence>
<keyword evidence="6" id="KW-0067">ATP-binding</keyword>
<evidence type="ECO:0000259" key="9">
    <source>
        <dbReference type="Pfam" id="PF00485"/>
    </source>
</evidence>
<proteinExistence type="inferred from homology"/>
<dbReference type="InterPro" id="IPR027417">
    <property type="entry name" value="P-loop_NTPase"/>
</dbReference>
<dbReference type="Gene3D" id="3.40.50.300">
    <property type="entry name" value="P-loop containing nucleotide triphosphate hydrolases"/>
    <property type="match status" value="1"/>
</dbReference>
<dbReference type="GO" id="GO:0008974">
    <property type="term" value="F:phosphoribulokinase activity"/>
    <property type="evidence" value="ECO:0007669"/>
    <property type="project" value="UniProtKB-EC"/>
</dbReference>
<protein>
    <recommendedName>
        <fullName evidence="2 8">Phosphoribulokinase</fullName>
        <ecNumber evidence="2 8">2.7.1.19</ecNumber>
    </recommendedName>
</protein>
<evidence type="ECO:0000313" key="10">
    <source>
        <dbReference type="EMBL" id="NDY93555.1"/>
    </source>
</evidence>
<reference evidence="10 11" key="1">
    <citation type="submission" date="2020-02" db="EMBL/GenBank/DDBJ databases">
        <title>Ideonella bacterium strain TBM-1.</title>
        <authorList>
            <person name="Chen W.-M."/>
        </authorList>
    </citation>
    <scope>NUCLEOTIDE SEQUENCE [LARGE SCALE GENOMIC DNA]</scope>
    <source>
        <strain evidence="10 11">TBM-1</strain>
    </source>
</reference>
<dbReference type="AlphaFoldDB" id="A0A7C9PJI0"/>
<accession>A0A7C9PJI0</accession>
<evidence type="ECO:0000256" key="6">
    <source>
        <dbReference type="ARBA" id="ARBA00022840"/>
    </source>
</evidence>
<dbReference type="NCBIfam" id="NF011997">
    <property type="entry name" value="PRK15453.1"/>
    <property type="match status" value="1"/>
</dbReference>
<keyword evidence="5 10" id="KW-0418">Kinase</keyword>
<dbReference type="InterPro" id="IPR006083">
    <property type="entry name" value="PRK/URK"/>
</dbReference>
<dbReference type="GO" id="GO:0005524">
    <property type="term" value="F:ATP binding"/>
    <property type="evidence" value="ECO:0007669"/>
    <property type="project" value="UniProtKB-KW"/>
</dbReference>
<evidence type="ECO:0000256" key="2">
    <source>
        <dbReference type="ARBA" id="ARBA00012042"/>
    </source>
</evidence>
<sequence length="294" mass="33489">MSQRHPIIAITGSSGAGTSSVTRTFENIFRRESVTAAIIEGDSFHRYDRLEMRKRQAEAEQAGDTHFSHFGPENNLFPELEQLFRSYGETGTGQRRKYLHDPVEAAPYKQQPGTFTPWEDVPAGTDLLFYEGLHGAVVTPEVNIARHPDLLIGVVPVINLEWIQKLYRDKHVRGYSAEAVTDTILRRMPDYVHYICPQFAHTHVNFQRVPVVDTSNPFIARDIPTADESLCVIRFANPKGIDFPYLLNMINDSFMSRANTLVVPGGKMELAMQLIFTPYIWRMMERRQRALGGH</sequence>
<organism evidence="10 11">
    <name type="scientific">Ideonella livida</name>
    <dbReference type="NCBI Taxonomy" id="2707176"/>
    <lineage>
        <taxon>Bacteria</taxon>
        <taxon>Pseudomonadati</taxon>
        <taxon>Pseudomonadota</taxon>
        <taxon>Betaproteobacteria</taxon>
        <taxon>Burkholderiales</taxon>
        <taxon>Sphaerotilaceae</taxon>
        <taxon>Ideonella</taxon>
    </lineage>
</organism>
<dbReference type="SUPFAM" id="SSF52540">
    <property type="entry name" value="P-loop containing nucleoside triphosphate hydrolases"/>
    <property type="match status" value="1"/>
</dbReference>
<evidence type="ECO:0000256" key="8">
    <source>
        <dbReference type="RuleBase" id="RU004082"/>
    </source>
</evidence>
<evidence type="ECO:0000256" key="7">
    <source>
        <dbReference type="ARBA" id="ARBA00047663"/>
    </source>
</evidence>